<comment type="caution">
    <text evidence="2">The sequence shown here is derived from an EMBL/GenBank/DDBJ whole genome shotgun (WGS) entry which is preliminary data.</text>
</comment>
<reference evidence="2 3" key="1">
    <citation type="submission" date="2015-08" db="EMBL/GenBank/DDBJ databases">
        <title>Next Generation Sequencing and Analysis of the Genome of Puccinia sorghi L Schw, the Causal Agent of Maize Common Rust.</title>
        <authorList>
            <person name="Rochi L."/>
            <person name="Burguener G."/>
            <person name="Darino M."/>
            <person name="Turjanski A."/>
            <person name="Kreff E."/>
            <person name="Dieguez M.J."/>
            <person name="Sacco F."/>
        </authorList>
    </citation>
    <scope>NUCLEOTIDE SEQUENCE [LARGE SCALE GENOMIC DNA]</scope>
    <source>
        <strain evidence="2 3">RO10H11247</strain>
    </source>
</reference>
<dbReference type="OrthoDB" id="428159at2759"/>
<accession>A0A0L6UDL3</accession>
<keyword evidence="3" id="KW-1185">Reference proteome</keyword>
<dbReference type="EMBL" id="LAVV01012494">
    <property type="protein sequence ID" value="KNZ46643.1"/>
    <property type="molecule type" value="Genomic_DNA"/>
</dbReference>
<evidence type="ECO:0000313" key="3">
    <source>
        <dbReference type="Proteomes" id="UP000037035"/>
    </source>
</evidence>
<evidence type="ECO:0000256" key="1">
    <source>
        <dbReference type="SAM" id="MobiDB-lite"/>
    </source>
</evidence>
<dbReference type="Proteomes" id="UP000037035">
    <property type="component" value="Unassembled WGS sequence"/>
</dbReference>
<evidence type="ECO:0000313" key="2">
    <source>
        <dbReference type="EMBL" id="KNZ46643.1"/>
    </source>
</evidence>
<sequence>MSGFASGSDLQKCSSVWKVCERTGRTGDRQSFQQVRHKRSGWTGKTGRKDGDQSNIRQLPWFLSRLSRNMHLQPFKQAKKTRLGPSVLSEVGRLRGRNVSPRLFSLSPYKLVKSQATIAKSQMATIRSLCGEVVKGLSRHECNRAGTKKSPSLQSILKACATKVGSNWVYSSQFTTLYLDVLNEIAHIPSVSAPSPSHLSLALKWNPKLFKPVVQEVEMDFIAHGVTWYTAWSQPSGSDHSSKTAFNAASSAVIKIMHPALHLNTLVLQYMRFLFKTRMSYPSELQGIRAEEAKMTEQAAWIPVLTSIIKEEFPGRSLWKDYATKSFAVFFQDRLPGAVAVMDINKFASELTPIKSLILCGKLQCTIKSDASLNLPNLEIDSIIEAILTHPQLFIQDGLAKSTNDSDVGQSQTRQNATNLYRDIMTCPIIVIPQDVTRYNFHHINHIAPNKNAQLESMMYDQFHVELTDTQVSRFARLLLEKSFERCLASLAFRCVPRAQEHNTMSRRTNPRFCNRLKVVLNRSGRRLAQPCSTSDKVSLTPLLQTAYHTPLIHRHRSRPLIGSQGSLVGPCRMDDCQTSSQTRRG</sequence>
<gene>
    <name evidence="2" type="ORF">VP01_709g1</name>
</gene>
<proteinExistence type="predicted"/>
<dbReference type="VEuPathDB" id="FungiDB:VP01_709g1"/>
<organism evidence="2 3">
    <name type="scientific">Puccinia sorghi</name>
    <dbReference type="NCBI Taxonomy" id="27349"/>
    <lineage>
        <taxon>Eukaryota</taxon>
        <taxon>Fungi</taxon>
        <taxon>Dikarya</taxon>
        <taxon>Basidiomycota</taxon>
        <taxon>Pucciniomycotina</taxon>
        <taxon>Pucciniomycetes</taxon>
        <taxon>Pucciniales</taxon>
        <taxon>Pucciniaceae</taxon>
        <taxon>Puccinia</taxon>
    </lineage>
</organism>
<name>A0A0L6UDL3_9BASI</name>
<feature type="region of interest" description="Disordered" evidence="1">
    <location>
        <begin position="28"/>
        <end position="54"/>
    </location>
</feature>
<dbReference type="AlphaFoldDB" id="A0A0L6UDL3"/>
<protein>
    <submittedName>
        <fullName evidence="2">Uncharacterized protein</fullName>
    </submittedName>
</protein>
<dbReference type="STRING" id="27349.A0A0L6UDL3"/>